<reference evidence="6 7" key="1">
    <citation type="journal article" date="2018" name="PLoS Genet.">
        <title>Population sequencing reveals clonal diversity and ancestral inbreeding in the grapevine cultivar Chardonnay.</title>
        <authorList>
            <person name="Roach M.J."/>
            <person name="Johnson D.L."/>
            <person name="Bohlmann J."/>
            <person name="van Vuuren H.J."/>
            <person name="Jones S.J."/>
            <person name="Pretorius I.S."/>
            <person name="Schmidt S.A."/>
            <person name="Borneman A.R."/>
        </authorList>
    </citation>
    <scope>NUCLEOTIDE SEQUENCE [LARGE SCALE GENOMIC DNA]</scope>
    <source>
        <strain evidence="7">cv. Chardonnay</strain>
        <tissue evidence="6">Leaf</tissue>
    </source>
</reference>
<name>A0A438KEV1_VITVI</name>
<accession>A0A438KEV1</accession>
<dbReference type="Gene3D" id="1.10.490.10">
    <property type="entry name" value="Globins"/>
    <property type="match status" value="1"/>
</dbReference>
<evidence type="ECO:0000313" key="6">
    <source>
        <dbReference type="EMBL" id="RVX19735.1"/>
    </source>
</evidence>
<dbReference type="GO" id="GO:0019825">
    <property type="term" value="F:oxygen binding"/>
    <property type="evidence" value="ECO:0007669"/>
    <property type="project" value="InterPro"/>
</dbReference>
<dbReference type="PANTHER" id="PTHR47366:SF1">
    <property type="entry name" value="TWO-ON-TWO HEMOGLOBIN-3"/>
    <property type="match status" value="1"/>
</dbReference>
<dbReference type="Pfam" id="PF01152">
    <property type="entry name" value="Bac_globin"/>
    <property type="match status" value="1"/>
</dbReference>
<evidence type="ECO:0000256" key="4">
    <source>
        <dbReference type="ARBA" id="ARBA00022723"/>
    </source>
</evidence>
<dbReference type="InterPro" id="IPR044203">
    <property type="entry name" value="GlbO/GLB3-like"/>
</dbReference>
<evidence type="ECO:0000256" key="3">
    <source>
        <dbReference type="ARBA" id="ARBA00022621"/>
    </source>
</evidence>
<keyword evidence="1" id="KW-0813">Transport</keyword>
<evidence type="ECO:0000256" key="2">
    <source>
        <dbReference type="ARBA" id="ARBA00022617"/>
    </source>
</evidence>
<dbReference type="PANTHER" id="PTHR47366">
    <property type="entry name" value="TWO-ON-TWO HEMOGLOBIN-3"/>
    <property type="match status" value="1"/>
</dbReference>
<keyword evidence="2" id="KW-0349">Heme</keyword>
<sequence>MGTKILSHGKETRSCEDFDFSPAHGHPALIGRHRPFPVTHQAAERHTAFFLVAGDELKNRSQGVPCKHGASKPAAV</sequence>
<proteinExistence type="predicted"/>
<gene>
    <name evidence="6" type="ORF">CK203_005406</name>
</gene>
<dbReference type="GO" id="GO:0046872">
    <property type="term" value="F:metal ion binding"/>
    <property type="evidence" value="ECO:0007669"/>
    <property type="project" value="UniProtKB-KW"/>
</dbReference>
<evidence type="ECO:0000256" key="5">
    <source>
        <dbReference type="ARBA" id="ARBA00023004"/>
    </source>
</evidence>
<dbReference type="InterPro" id="IPR001486">
    <property type="entry name" value="Hemoglobin_trunc"/>
</dbReference>
<keyword evidence="5" id="KW-0408">Iron</keyword>
<dbReference type="GO" id="GO:0005344">
    <property type="term" value="F:oxygen carrier activity"/>
    <property type="evidence" value="ECO:0007669"/>
    <property type="project" value="UniProtKB-KW"/>
</dbReference>
<organism evidence="6 7">
    <name type="scientific">Vitis vinifera</name>
    <name type="common">Grape</name>
    <dbReference type="NCBI Taxonomy" id="29760"/>
    <lineage>
        <taxon>Eukaryota</taxon>
        <taxon>Viridiplantae</taxon>
        <taxon>Streptophyta</taxon>
        <taxon>Embryophyta</taxon>
        <taxon>Tracheophyta</taxon>
        <taxon>Spermatophyta</taxon>
        <taxon>Magnoliopsida</taxon>
        <taxon>eudicotyledons</taxon>
        <taxon>Gunneridae</taxon>
        <taxon>Pentapetalae</taxon>
        <taxon>rosids</taxon>
        <taxon>Vitales</taxon>
        <taxon>Vitaceae</taxon>
        <taxon>Viteae</taxon>
        <taxon>Vitis</taxon>
    </lineage>
</organism>
<keyword evidence="4" id="KW-0479">Metal-binding</keyword>
<evidence type="ECO:0000313" key="7">
    <source>
        <dbReference type="Proteomes" id="UP000288805"/>
    </source>
</evidence>
<dbReference type="EMBL" id="QGNW01000008">
    <property type="protein sequence ID" value="RVX19735.1"/>
    <property type="molecule type" value="Genomic_DNA"/>
</dbReference>
<dbReference type="InterPro" id="IPR012292">
    <property type="entry name" value="Globin/Proto"/>
</dbReference>
<dbReference type="GO" id="GO:0020037">
    <property type="term" value="F:heme binding"/>
    <property type="evidence" value="ECO:0007669"/>
    <property type="project" value="InterPro"/>
</dbReference>
<dbReference type="AlphaFoldDB" id="A0A438KEV1"/>
<keyword evidence="3" id="KW-0561">Oxygen transport</keyword>
<protein>
    <submittedName>
        <fullName evidence="6">Uncharacterized protein</fullName>
    </submittedName>
</protein>
<dbReference type="Proteomes" id="UP000288805">
    <property type="component" value="Unassembled WGS sequence"/>
</dbReference>
<evidence type="ECO:0000256" key="1">
    <source>
        <dbReference type="ARBA" id="ARBA00022448"/>
    </source>
</evidence>
<comment type="caution">
    <text evidence="6">The sequence shown here is derived from an EMBL/GenBank/DDBJ whole genome shotgun (WGS) entry which is preliminary data.</text>
</comment>